<evidence type="ECO:0000313" key="2">
    <source>
        <dbReference type="Proteomes" id="UP000479000"/>
    </source>
</evidence>
<sequence>MGNPQQQEKLTSRRIPHVPTYDISSSTVNEPMEQMIFGVDPYFALAIIQIRGDGRAICHFLRDQALENESGLNPSRIRSKLEI</sequence>
<gene>
    <name evidence="1" type="ORF">NTEN_LOCUS12537</name>
</gene>
<keyword evidence="2" id="KW-1185">Reference proteome</keyword>
<reference evidence="1 2" key="1">
    <citation type="submission" date="2020-02" db="EMBL/GenBank/DDBJ databases">
        <authorList>
            <person name="Ferguson B K."/>
        </authorList>
    </citation>
    <scope>NUCLEOTIDE SEQUENCE [LARGE SCALE GENOMIC DNA]</scope>
</reference>
<accession>A0A6H5GVF1</accession>
<organism evidence="1 2">
    <name type="scientific">Nesidiocoris tenuis</name>
    <dbReference type="NCBI Taxonomy" id="355587"/>
    <lineage>
        <taxon>Eukaryota</taxon>
        <taxon>Metazoa</taxon>
        <taxon>Ecdysozoa</taxon>
        <taxon>Arthropoda</taxon>
        <taxon>Hexapoda</taxon>
        <taxon>Insecta</taxon>
        <taxon>Pterygota</taxon>
        <taxon>Neoptera</taxon>
        <taxon>Paraneoptera</taxon>
        <taxon>Hemiptera</taxon>
        <taxon>Heteroptera</taxon>
        <taxon>Panheteroptera</taxon>
        <taxon>Cimicomorpha</taxon>
        <taxon>Miridae</taxon>
        <taxon>Dicyphina</taxon>
        <taxon>Nesidiocoris</taxon>
    </lineage>
</organism>
<protein>
    <submittedName>
        <fullName evidence="1">Uncharacterized protein</fullName>
    </submittedName>
</protein>
<proteinExistence type="predicted"/>
<dbReference type="AlphaFoldDB" id="A0A6H5GVF1"/>
<name>A0A6H5GVF1_9HEMI</name>
<evidence type="ECO:0000313" key="1">
    <source>
        <dbReference type="EMBL" id="CAB0007205.1"/>
    </source>
</evidence>
<dbReference type="EMBL" id="CADCXU010018870">
    <property type="protein sequence ID" value="CAB0007205.1"/>
    <property type="molecule type" value="Genomic_DNA"/>
</dbReference>
<dbReference type="Proteomes" id="UP000479000">
    <property type="component" value="Unassembled WGS sequence"/>
</dbReference>